<feature type="compositionally biased region" description="Polar residues" evidence="1">
    <location>
        <begin position="852"/>
        <end position="869"/>
    </location>
</feature>
<comment type="caution">
    <text evidence="2">The sequence shown here is derived from an EMBL/GenBank/DDBJ whole genome shotgun (WGS) entry which is preliminary data.</text>
</comment>
<dbReference type="Gene3D" id="3.30.160.60">
    <property type="entry name" value="Classic Zinc Finger"/>
    <property type="match status" value="1"/>
</dbReference>
<sequence>MPTRGVSVAYSTCVEKKDKPSGDQRLALAPIQSTRQHKRAEVPHEVVGGQGSKVSCSPPVELTQLGMLECKDKSRPNCFTALGFLVPTVAAADLGGAAKAFIRCYPVSTLQAPHVPPSQLAQVDYVFASRSKGIKRSWPFHPHSLGLCLNHGVKDPLPPFEPPDLIRSRPLNTSTDVEQSAACSEAIISVGLVKNRDAGSSNEYTGDINFQSCQPVDESLAPTPYTSPEDGKSGIDQVGSTNESDHTDDAVPIDLQDNSCTKASRRTEVAVPLRRLRNIDSSCEPSEKKCKFVVKLGASTDIRRAEDIASNSSSVSDPMASKTCPVCKVFASTSNTTLNAHIDQCLSVESNTEHVETVLVKPKVKPRKKRLMVDIYKTALPYTLEDLDRRNGTNWAVELAMSPVSKEVCTENRSPEVVSFDRRDDEREGDVYVDSNGIKIRILSKCNDVPLVRDDLGSRKVVKHGTGKGILMSKKMLKSKVLMNKKLKMHGKKYNKTSHLNSQVQAYPHDDIHEETSEEEQHAWNPSESTSNCGSRTMQQWVCSKRSDINKSLSRKHSGKTFDKVTPGAQKSDRSSMLGFNDSQVPGSPAGVFSSGSPEYMATTSEAIGVEQSNGPSKVLRLIPTWSSKTHLQSTVMPKVPRSAAALAKRKIKEIGRREATKLDNYDIVRNPTSVKRSEARSLSISTAGPSNGPNRLASTSKKIRKHRSPLRTGKRAFSPSSTRLVHGFGEEHDPDTRHVNKKFRVTSNEGPKKFLKHTEEDTADNEFSFASDMPVSGQQNDQYDVAQETEGTQMDCDGEDAETDVPYDSVSRSDPADCCNQRSDVSLSPENNRTADDDVLVEGYSVAVEDPNSSEQLTHGHESNSAANTEMDEWQMDPTSTKESSPCLTSNRDMGPGGPQDNSSITSNGENSNQEHGLPLRRDSLDSPISTASTMSPPAALKDSRTNEEEPGPSTGRTVEEQITGCLNQETKSIPVAREGERLPNEKPFRCSCQENISRESHQSAIARPMLNFTGKQVPQLHIGSRASSSFSTYQRTSTKPNPCLDSHDHLLAAKVSAESAISLPSYAADCVSPSLQTQLPSPSNPILRLMGKNLMVMNNEESLHPQAPSSDYILRGNYAAPVGFMPPNYQHLSNSAFINMPPTTASHQIPLPSVQASSFVAPPLHGGSVMQSDHHSHQKSYRNTMPVMHHPTYMMKEVIVINDSPERRSEPQASSMLFPPAPPPTLSVPNNMPPRPFYCLPPQSPVLPRERAVGSMPVYANVGSMVGVNSSSQGSQTEVANPYMPNPFFVQSRSGYINPPVYYSQNLQ</sequence>
<feature type="region of interest" description="Disordered" evidence="1">
    <location>
        <begin position="790"/>
        <end position="838"/>
    </location>
</feature>
<feature type="region of interest" description="Disordered" evidence="1">
    <location>
        <begin position="552"/>
        <end position="577"/>
    </location>
</feature>
<proteinExistence type="predicted"/>
<feature type="compositionally biased region" description="Polar residues" evidence="1">
    <location>
        <begin position="674"/>
        <end position="701"/>
    </location>
</feature>
<evidence type="ECO:0008006" key="4">
    <source>
        <dbReference type="Google" id="ProtNLM"/>
    </source>
</evidence>
<feature type="compositionally biased region" description="Acidic residues" evidence="1">
    <location>
        <begin position="797"/>
        <end position="806"/>
    </location>
</feature>
<dbReference type="PANTHER" id="PTHR35767:SF1">
    <property type="entry name" value="HAPLESS PROTEIN"/>
    <property type="match status" value="1"/>
</dbReference>
<dbReference type="OrthoDB" id="1929441at2759"/>
<reference evidence="2" key="1">
    <citation type="submission" date="2020-10" db="EMBL/GenBank/DDBJ databases">
        <authorList>
            <person name="Han B."/>
            <person name="Lu T."/>
            <person name="Zhao Q."/>
            <person name="Huang X."/>
            <person name="Zhao Y."/>
        </authorList>
    </citation>
    <scope>NUCLEOTIDE SEQUENCE</scope>
</reference>
<dbReference type="EMBL" id="CAJGYO010000011">
    <property type="protein sequence ID" value="CAD6260568.1"/>
    <property type="molecule type" value="Genomic_DNA"/>
</dbReference>
<feature type="compositionally biased region" description="Polar residues" evidence="1">
    <location>
        <begin position="928"/>
        <end position="937"/>
    </location>
</feature>
<organism evidence="2 3">
    <name type="scientific">Miscanthus lutarioriparius</name>
    <dbReference type="NCBI Taxonomy" id="422564"/>
    <lineage>
        <taxon>Eukaryota</taxon>
        <taxon>Viridiplantae</taxon>
        <taxon>Streptophyta</taxon>
        <taxon>Embryophyta</taxon>
        <taxon>Tracheophyta</taxon>
        <taxon>Spermatophyta</taxon>
        <taxon>Magnoliopsida</taxon>
        <taxon>Liliopsida</taxon>
        <taxon>Poales</taxon>
        <taxon>Poaceae</taxon>
        <taxon>PACMAD clade</taxon>
        <taxon>Panicoideae</taxon>
        <taxon>Andropogonodae</taxon>
        <taxon>Andropogoneae</taxon>
        <taxon>Saccharinae</taxon>
        <taxon>Miscanthus</taxon>
    </lineage>
</organism>
<feature type="compositionally biased region" description="Polar residues" evidence="1">
    <location>
        <begin position="901"/>
        <end position="916"/>
    </location>
</feature>
<evidence type="ECO:0000313" key="3">
    <source>
        <dbReference type="Proteomes" id="UP000604825"/>
    </source>
</evidence>
<accession>A0A811QUJ7</accession>
<feature type="compositionally biased region" description="Basic residues" evidence="1">
    <location>
        <begin position="702"/>
        <end position="715"/>
    </location>
</feature>
<feature type="compositionally biased region" description="Basic and acidic residues" evidence="1">
    <location>
        <begin position="512"/>
        <end position="522"/>
    </location>
</feature>
<feature type="compositionally biased region" description="Polar residues" evidence="1">
    <location>
        <begin position="878"/>
        <end position="893"/>
    </location>
</feature>
<dbReference type="Proteomes" id="UP000604825">
    <property type="component" value="Unassembled WGS sequence"/>
</dbReference>
<feature type="region of interest" description="Disordered" evidence="1">
    <location>
        <begin position="214"/>
        <end position="259"/>
    </location>
</feature>
<feature type="region of interest" description="Disordered" evidence="1">
    <location>
        <begin position="850"/>
        <end position="960"/>
    </location>
</feature>
<protein>
    <recommendedName>
        <fullName evidence="4">Hapless 8</fullName>
    </recommendedName>
</protein>
<keyword evidence="3" id="KW-1185">Reference proteome</keyword>
<feature type="compositionally biased region" description="Polar residues" evidence="1">
    <location>
        <begin position="524"/>
        <end position="537"/>
    </location>
</feature>
<feature type="compositionally biased region" description="Polar residues" evidence="1">
    <location>
        <begin position="821"/>
        <end position="833"/>
    </location>
</feature>
<evidence type="ECO:0000313" key="2">
    <source>
        <dbReference type="EMBL" id="CAD6260568.1"/>
    </source>
</evidence>
<feature type="region of interest" description="Disordered" evidence="1">
    <location>
        <begin position="674"/>
        <end position="755"/>
    </location>
</feature>
<dbReference type="PANTHER" id="PTHR35767">
    <property type="entry name" value="HAPLESS PROTEIN"/>
    <property type="match status" value="1"/>
</dbReference>
<gene>
    <name evidence="2" type="ORF">NCGR_LOCUS44000</name>
</gene>
<feature type="region of interest" description="Disordered" evidence="1">
    <location>
        <begin position="512"/>
        <end position="537"/>
    </location>
</feature>
<name>A0A811QUJ7_9POAL</name>
<evidence type="ECO:0000256" key="1">
    <source>
        <dbReference type="SAM" id="MobiDB-lite"/>
    </source>
</evidence>
<feature type="compositionally biased region" description="Basic and acidic residues" evidence="1">
    <location>
        <begin position="729"/>
        <end position="739"/>
    </location>
</feature>